<gene>
    <name evidence="1" type="ORF">SAMN02745912_01684</name>
</gene>
<evidence type="ECO:0000313" key="1">
    <source>
        <dbReference type="EMBL" id="SHJ93577.1"/>
    </source>
</evidence>
<dbReference type="GO" id="GO:0047429">
    <property type="term" value="F:nucleoside triphosphate diphosphatase activity"/>
    <property type="evidence" value="ECO:0007669"/>
    <property type="project" value="InterPro"/>
</dbReference>
<organism evidence="1 2">
    <name type="scientific">Paramaledivibacter caminithermalis (strain DSM 15212 / CIP 107654 / DViRD3)</name>
    <name type="common">Clostridium caminithermale</name>
    <dbReference type="NCBI Taxonomy" id="1121301"/>
    <lineage>
        <taxon>Bacteria</taxon>
        <taxon>Bacillati</taxon>
        <taxon>Bacillota</taxon>
        <taxon>Clostridia</taxon>
        <taxon>Peptostreptococcales</taxon>
        <taxon>Caminicellaceae</taxon>
        <taxon>Paramaledivibacter</taxon>
    </lineage>
</organism>
<keyword evidence="2" id="KW-1185">Reference proteome</keyword>
<reference evidence="1 2" key="1">
    <citation type="submission" date="2016-11" db="EMBL/GenBank/DDBJ databases">
        <authorList>
            <person name="Jaros S."/>
            <person name="Januszkiewicz K."/>
            <person name="Wedrychowicz H."/>
        </authorList>
    </citation>
    <scope>NUCLEOTIDE SEQUENCE [LARGE SCALE GENOMIC DNA]</scope>
    <source>
        <strain evidence="1 2">DSM 15212</strain>
    </source>
</reference>
<protein>
    <submittedName>
        <fullName evidence="1">MazG-like family protein</fullName>
    </submittedName>
</protein>
<dbReference type="OrthoDB" id="2381770at2"/>
<accession>A0A1M6ND12</accession>
<name>A0A1M6ND12_PARC5</name>
<dbReference type="Proteomes" id="UP000184465">
    <property type="component" value="Unassembled WGS sequence"/>
</dbReference>
<sequence length="109" mass="12377">MTFGDNGIDITKNVRIIEWLKSELLSSLASLFELLVKGIKGQQDTIADILANIILVAYVLGRRLGVNYSNLDMRIYDKIKLGVLEEHKVESWFGDLSALKKHMDRNSKQ</sequence>
<dbReference type="GO" id="GO:0009143">
    <property type="term" value="P:nucleoside triphosphate catabolic process"/>
    <property type="evidence" value="ECO:0007669"/>
    <property type="project" value="InterPro"/>
</dbReference>
<evidence type="ECO:0000313" key="2">
    <source>
        <dbReference type="Proteomes" id="UP000184465"/>
    </source>
</evidence>
<dbReference type="RefSeq" id="WP_073148857.1">
    <property type="nucleotide sequence ID" value="NZ_FRAG01000016.1"/>
</dbReference>
<dbReference type="STRING" id="1121301.SAMN02745912_01684"/>
<dbReference type="EMBL" id="FRAG01000016">
    <property type="protein sequence ID" value="SHJ93577.1"/>
    <property type="molecule type" value="Genomic_DNA"/>
</dbReference>
<dbReference type="Pfam" id="PF12643">
    <property type="entry name" value="MazG-like"/>
    <property type="match status" value="1"/>
</dbReference>
<dbReference type="AlphaFoldDB" id="A0A1M6ND12"/>
<dbReference type="InterPro" id="IPR025984">
    <property type="entry name" value="DCTPP"/>
</dbReference>
<proteinExistence type="predicted"/>